<dbReference type="Proteomes" id="UP001617689">
    <property type="component" value="Unassembled WGS sequence"/>
</dbReference>
<keyword evidence="2" id="KW-1185">Reference proteome</keyword>
<evidence type="ECO:0000313" key="1">
    <source>
        <dbReference type="EMBL" id="MFJ5429008.1"/>
    </source>
</evidence>
<dbReference type="EMBL" id="JBIXLL010000003">
    <property type="protein sequence ID" value="MFJ5429008.1"/>
    <property type="molecule type" value="Genomic_DNA"/>
</dbReference>
<comment type="caution">
    <text evidence="1">The sequence shown here is derived from an EMBL/GenBank/DDBJ whole genome shotgun (WGS) entry which is preliminary data.</text>
</comment>
<proteinExistence type="predicted"/>
<protein>
    <submittedName>
        <fullName evidence="1">Uncharacterized protein</fullName>
    </submittedName>
</protein>
<sequence length="159" mass="17983">MTKVVTCTIKQARPSDDEIEGFWKLYRAAQRVENRWCRNTVPPIAEELSNTNLSRQEKMFLLRAWQILVDGSGGFGRMMGAFDTYVHNLQNPAVDYIDLKPSLQQLWADGELLPVVLEAYEEARANVPHHNGMMQLSQELAAANRRIAELEAQLRGGGV</sequence>
<evidence type="ECO:0000313" key="2">
    <source>
        <dbReference type="Proteomes" id="UP001617689"/>
    </source>
</evidence>
<dbReference type="RefSeq" id="WP_400395204.1">
    <property type="nucleotide sequence ID" value="NZ_JBIXLL010000003.1"/>
</dbReference>
<name>A0ABW8G8K2_9GAMM</name>
<organism evidence="1 2">
    <name type="scientific">Pectobacterium actinidiae</name>
    <dbReference type="NCBI Taxonomy" id="1507808"/>
    <lineage>
        <taxon>Bacteria</taxon>
        <taxon>Pseudomonadati</taxon>
        <taxon>Pseudomonadota</taxon>
        <taxon>Gammaproteobacteria</taxon>
        <taxon>Enterobacterales</taxon>
        <taxon>Pectobacteriaceae</taxon>
        <taxon>Pectobacterium</taxon>
    </lineage>
</organism>
<accession>A0ABW8G8K2</accession>
<reference evidence="1 2" key="1">
    <citation type="submission" date="2024-10" db="EMBL/GenBank/DDBJ databases">
        <authorList>
            <person name="Lu C.-H."/>
        </authorList>
    </citation>
    <scope>NUCLEOTIDE SEQUENCE [LARGE SCALE GENOMIC DNA]</scope>
    <source>
        <strain evidence="1 2">22ZTDG03-2</strain>
    </source>
</reference>
<gene>
    <name evidence="1" type="ORF">ACIPUP_07560</name>
</gene>